<comment type="pathway">
    <text evidence="1 2">Cofactor biosynthesis; thiamine diphosphate biosynthesis.</text>
</comment>
<dbReference type="EC" id="3.5.99.2" evidence="2"/>
<feature type="domain" description="Thiaminase-2/PQQC" evidence="3">
    <location>
        <begin position="12"/>
        <end position="218"/>
    </location>
</feature>
<dbReference type="CDD" id="cd19365">
    <property type="entry name" value="TenA_C-like"/>
    <property type="match status" value="1"/>
</dbReference>
<dbReference type="SUPFAM" id="SSF48613">
    <property type="entry name" value="Heme oxygenase-like"/>
    <property type="match status" value="1"/>
</dbReference>
<comment type="caution">
    <text evidence="4">The sequence shown here is derived from an EMBL/GenBank/DDBJ whole genome shotgun (WGS) entry which is preliminary data.</text>
</comment>
<comment type="similarity">
    <text evidence="2">Belongs to the TenA family.</text>
</comment>
<proteinExistence type="inferred from homology"/>
<dbReference type="PANTHER" id="PTHR43198">
    <property type="entry name" value="BIFUNCTIONAL TH2 PROTEIN"/>
    <property type="match status" value="1"/>
</dbReference>
<dbReference type="InterPro" id="IPR027574">
    <property type="entry name" value="Thiaminase_II"/>
</dbReference>
<dbReference type="NCBIfam" id="TIGR04306">
    <property type="entry name" value="salvage_TenA"/>
    <property type="match status" value="1"/>
</dbReference>
<dbReference type="InterPro" id="IPR050967">
    <property type="entry name" value="Thiamine_Salvage_TenA"/>
</dbReference>
<dbReference type="InterPro" id="IPR004305">
    <property type="entry name" value="Thiaminase-2/PQQC"/>
</dbReference>
<reference evidence="5" key="1">
    <citation type="journal article" date="2019" name="Int. J. Syst. Evol. Microbiol.">
        <title>The Global Catalogue of Microorganisms (GCM) 10K type strain sequencing project: providing services to taxonomists for standard genome sequencing and annotation.</title>
        <authorList>
            <consortium name="The Broad Institute Genomics Platform"/>
            <consortium name="The Broad Institute Genome Sequencing Center for Infectious Disease"/>
            <person name="Wu L."/>
            <person name="Ma J."/>
        </authorList>
    </citation>
    <scope>NUCLEOTIDE SEQUENCE [LARGE SCALE GENOMIC DNA]</scope>
    <source>
        <strain evidence="5">CCM 8391</strain>
    </source>
</reference>
<dbReference type="Pfam" id="PF03070">
    <property type="entry name" value="TENA_THI-4"/>
    <property type="match status" value="1"/>
</dbReference>
<evidence type="ECO:0000256" key="1">
    <source>
        <dbReference type="ARBA" id="ARBA00004948"/>
    </source>
</evidence>
<evidence type="ECO:0000313" key="4">
    <source>
        <dbReference type="EMBL" id="MFC5992637.1"/>
    </source>
</evidence>
<dbReference type="PANTHER" id="PTHR43198:SF2">
    <property type="entry name" value="SI:CH1073-67J19.1-RELATED"/>
    <property type="match status" value="1"/>
</dbReference>
<comment type="catalytic activity">
    <reaction evidence="2">
        <text>thiamine + H2O = 5-(2-hydroxyethyl)-4-methylthiazole + 4-amino-5-hydroxymethyl-2-methylpyrimidine + H(+)</text>
        <dbReference type="Rhea" id="RHEA:17509"/>
        <dbReference type="ChEBI" id="CHEBI:15377"/>
        <dbReference type="ChEBI" id="CHEBI:15378"/>
        <dbReference type="ChEBI" id="CHEBI:16892"/>
        <dbReference type="ChEBI" id="CHEBI:17957"/>
        <dbReference type="ChEBI" id="CHEBI:18385"/>
        <dbReference type="EC" id="3.5.99.2"/>
    </reaction>
</comment>
<dbReference type="InterPro" id="IPR016084">
    <property type="entry name" value="Haem_Oase-like_multi-hlx"/>
</dbReference>
<dbReference type="Gene3D" id="1.20.910.10">
    <property type="entry name" value="Heme oxygenase-like"/>
    <property type="match status" value="1"/>
</dbReference>
<name>A0ABW1IWA2_9PSEU</name>
<dbReference type="Proteomes" id="UP001596302">
    <property type="component" value="Unassembled WGS sequence"/>
</dbReference>
<keyword evidence="5" id="KW-1185">Reference proteome</keyword>
<protein>
    <recommendedName>
        <fullName evidence="2">Aminopyrimidine aminohydrolase</fullName>
        <ecNumber evidence="2">3.5.99.2</ecNumber>
    </recommendedName>
</protein>
<evidence type="ECO:0000313" key="5">
    <source>
        <dbReference type="Proteomes" id="UP001596302"/>
    </source>
</evidence>
<evidence type="ECO:0000259" key="3">
    <source>
        <dbReference type="Pfam" id="PF03070"/>
    </source>
</evidence>
<sequence>MADTVSITKLLWSDITEIYAKVLAHPFLAGLTDGTLPRESFRHYIIQDAHYLRGYARALAVCAAKAPNQGETAMFARHAAGAIAAEQALHAELMAAMGSSAEAAAAEPVAPTTRAYLSYLLATTHGGSYAEGVGAVLPCYWIYAKVGEELLARSSPDPLYARWIAMYGGSDFQAVVDEVLAVTERIGAELAARELDLVREHFTTTSRYEWMFWDAGYRRESWPV</sequence>
<keyword evidence="2" id="KW-0784">Thiamine biosynthesis</keyword>
<gene>
    <name evidence="4" type="primary">tenA</name>
    <name evidence="4" type="ORF">ACFQE5_00240</name>
</gene>
<evidence type="ECO:0000256" key="2">
    <source>
        <dbReference type="RuleBase" id="RU363093"/>
    </source>
</evidence>
<comment type="function">
    <text evidence="2">Catalyzes an amino-pyrimidine hydrolysis reaction at the C5' of the pyrimidine moiety of thiamine compounds, a reaction that is part of a thiamine salvage pathway.</text>
</comment>
<dbReference type="EMBL" id="JBHSQW010000001">
    <property type="protein sequence ID" value="MFC5992637.1"/>
    <property type="molecule type" value="Genomic_DNA"/>
</dbReference>
<organism evidence="4 5">
    <name type="scientific">Pseudonocardia hispaniensis</name>
    <dbReference type="NCBI Taxonomy" id="904933"/>
    <lineage>
        <taxon>Bacteria</taxon>
        <taxon>Bacillati</taxon>
        <taxon>Actinomycetota</taxon>
        <taxon>Actinomycetes</taxon>
        <taxon>Pseudonocardiales</taxon>
        <taxon>Pseudonocardiaceae</taxon>
        <taxon>Pseudonocardia</taxon>
    </lineage>
</organism>
<comment type="catalytic activity">
    <reaction evidence="2">
        <text>4-amino-5-aminomethyl-2-methylpyrimidine + H2O = 4-amino-5-hydroxymethyl-2-methylpyrimidine + NH4(+)</text>
        <dbReference type="Rhea" id="RHEA:31799"/>
        <dbReference type="ChEBI" id="CHEBI:15377"/>
        <dbReference type="ChEBI" id="CHEBI:16892"/>
        <dbReference type="ChEBI" id="CHEBI:28938"/>
        <dbReference type="ChEBI" id="CHEBI:63416"/>
        <dbReference type="EC" id="3.5.99.2"/>
    </reaction>
</comment>
<dbReference type="RefSeq" id="WP_379581397.1">
    <property type="nucleotide sequence ID" value="NZ_JBHSQW010000001.1"/>
</dbReference>
<keyword evidence="2 4" id="KW-0378">Hydrolase</keyword>
<dbReference type="GO" id="GO:0050334">
    <property type="term" value="F:thiaminase activity"/>
    <property type="evidence" value="ECO:0007669"/>
    <property type="project" value="UniProtKB-EC"/>
</dbReference>
<accession>A0ABW1IWA2</accession>